<dbReference type="InterPro" id="IPR028098">
    <property type="entry name" value="Glyco_trans_4-like_N"/>
</dbReference>
<accession>A0A852T1N5</accession>
<evidence type="ECO:0000313" key="6">
    <source>
        <dbReference type="Proteomes" id="UP000589620"/>
    </source>
</evidence>
<reference evidence="5 6" key="1">
    <citation type="submission" date="2020-07" db="EMBL/GenBank/DDBJ databases">
        <title>Sequencing the genomes of 1000 actinobacteria strains.</title>
        <authorList>
            <person name="Klenk H.-P."/>
        </authorList>
    </citation>
    <scope>NUCLEOTIDE SEQUENCE [LARGE SCALE GENOMIC DNA]</scope>
    <source>
        <strain evidence="5 6">DSM 23871</strain>
    </source>
</reference>
<organism evidence="5 6">
    <name type="scientific">Leifsonia soli</name>
    <dbReference type="NCBI Taxonomy" id="582665"/>
    <lineage>
        <taxon>Bacteria</taxon>
        <taxon>Bacillati</taxon>
        <taxon>Actinomycetota</taxon>
        <taxon>Actinomycetes</taxon>
        <taxon>Micrococcales</taxon>
        <taxon>Microbacteriaceae</taxon>
        <taxon>Leifsonia</taxon>
    </lineage>
</organism>
<gene>
    <name evidence="5" type="ORF">BJ963_002143</name>
</gene>
<keyword evidence="3 5" id="KW-0808">Transferase</keyword>
<dbReference type="PANTHER" id="PTHR12526">
    <property type="entry name" value="GLYCOSYLTRANSFERASE"/>
    <property type="match status" value="1"/>
</dbReference>
<dbReference type="Gene3D" id="3.40.50.2000">
    <property type="entry name" value="Glycogen Phosphorylase B"/>
    <property type="match status" value="2"/>
</dbReference>
<proteinExistence type="inferred from homology"/>
<keyword evidence="2" id="KW-0328">Glycosyltransferase</keyword>
<dbReference type="RefSeq" id="WP_179456537.1">
    <property type="nucleotide sequence ID" value="NZ_BAAAPX010000001.1"/>
</dbReference>
<sequence length="385" mass="41637">MSGAGRARRTILVAHPGSELYGSDRVLLESVSGLVDDGWDVIVAIPGDGPLVTELRRRGARVELCASPVLRKSVLRPRGFLRFAATTARGIRAGSALLRRERPAAVYVNTVTIPLWIGLARLARVPVVAHVHEGEATASRLVKRVLSAPLLLAESVIANSRFSVGVLESAFPALGRRTHIVYNAVPGPETRSPARPELDGDLRVTYIGRLSPRKGVDVAIDAIAELDARGIPARLDLVGAVFPGYEWYERDLRDKVEAKRLQSRVSFRGFQPSVWDFLSTGDVVLVPSVADEPFGNTAVEGILSGRPVIASATSGLLEATDGYRTTVTVEPGDATSLADALERTIAEWDAAAPLLDDDAETARRKHSPESYRRRIAELVRAVARR</sequence>
<comment type="caution">
    <text evidence="5">The sequence shown here is derived from an EMBL/GenBank/DDBJ whole genome shotgun (WGS) entry which is preliminary data.</text>
</comment>
<dbReference type="AlphaFoldDB" id="A0A852T1N5"/>
<dbReference type="SUPFAM" id="SSF53756">
    <property type="entry name" value="UDP-Glycosyltransferase/glycogen phosphorylase"/>
    <property type="match status" value="1"/>
</dbReference>
<dbReference type="CDD" id="cd03811">
    <property type="entry name" value="GT4_GT28_WabH-like"/>
    <property type="match status" value="1"/>
</dbReference>
<evidence type="ECO:0000256" key="3">
    <source>
        <dbReference type="ARBA" id="ARBA00022679"/>
    </source>
</evidence>
<keyword evidence="6" id="KW-1185">Reference proteome</keyword>
<evidence type="ECO:0000313" key="5">
    <source>
        <dbReference type="EMBL" id="NYD74624.1"/>
    </source>
</evidence>
<dbReference type="Pfam" id="PF13439">
    <property type="entry name" value="Glyco_transf_4"/>
    <property type="match status" value="1"/>
</dbReference>
<evidence type="ECO:0000256" key="2">
    <source>
        <dbReference type="ARBA" id="ARBA00022676"/>
    </source>
</evidence>
<name>A0A852T1N5_9MICO</name>
<evidence type="ECO:0000259" key="4">
    <source>
        <dbReference type="Pfam" id="PF13439"/>
    </source>
</evidence>
<dbReference type="EMBL" id="JACCBJ010000001">
    <property type="protein sequence ID" value="NYD74624.1"/>
    <property type="molecule type" value="Genomic_DNA"/>
</dbReference>
<feature type="domain" description="Glycosyltransferase subfamily 4-like N-terminal" evidence="4">
    <location>
        <begin position="22"/>
        <end position="185"/>
    </location>
</feature>
<dbReference type="PANTHER" id="PTHR12526:SF640">
    <property type="entry name" value="COLANIC ACID BIOSYNTHESIS GLYCOSYLTRANSFERASE WCAL-RELATED"/>
    <property type="match status" value="1"/>
</dbReference>
<protein>
    <submittedName>
        <fullName evidence="5">Glycosyltransferase involved in cell wall biosynthesis</fullName>
    </submittedName>
</protein>
<dbReference type="Proteomes" id="UP000589620">
    <property type="component" value="Unassembled WGS sequence"/>
</dbReference>
<dbReference type="GO" id="GO:0016757">
    <property type="term" value="F:glycosyltransferase activity"/>
    <property type="evidence" value="ECO:0007669"/>
    <property type="project" value="UniProtKB-KW"/>
</dbReference>
<evidence type="ECO:0000256" key="1">
    <source>
        <dbReference type="ARBA" id="ARBA00009481"/>
    </source>
</evidence>
<dbReference type="Pfam" id="PF13692">
    <property type="entry name" value="Glyco_trans_1_4"/>
    <property type="match status" value="1"/>
</dbReference>
<comment type="similarity">
    <text evidence="1">Belongs to the glycosyltransferase group 1 family. Glycosyltransferase 4 subfamily.</text>
</comment>